<accession>A0A318XI50</accession>
<dbReference type="Pfam" id="PF00535">
    <property type="entry name" value="Glycos_transf_2"/>
    <property type="match status" value="1"/>
</dbReference>
<comment type="caution">
    <text evidence="2">The sequence shown here is derived from an EMBL/GenBank/DDBJ whole genome shotgun (WGS) entry which is preliminary data.</text>
</comment>
<dbReference type="OrthoDB" id="9810303at2"/>
<dbReference type="CDD" id="cd04179">
    <property type="entry name" value="DPM_DPG-synthase_like"/>
    <property type="match status" value="1"/>
</dbReference>
<dbReference type="PANTHER" id="PTHR48090">
    <property type="entry name" value="UNDECAPRENYL-PHOSPHATE 4-DEOXY-4-FORMAMIDO-L-ARABINOSE TRANSFERASE-RELATED"/>
    <property type="match status" value="1"/>
</dbReference>
<proteinExistence type="predicted"/>
<dbReference type="AlphaFoldDB" id="A0A318XI50"/>
<dbReference type="RefSeq" id="WP_110463339.1">
    <property type="nucleotide sequence ID" value="NZ_QKMR01000026.1"/>
</dbReference>
<organism evidence="2 3">
    <name type="scientific">Ruminiclostridium sufflavum DSM 19573</name>
    <dbReference type="NCBI Taxonomy" id="1121337"/>
    <lineage>
        <taxon>Bacteria</taxon>
        <taxon>Bacillati</taxon>
        <taxon>Bacillota</taxon>
        <taxon>Clostridia</taxon>
        <taxon>Eubacteriales</taxon>
        <taxon>Oscillospiraceae</taxon>
        <taxon>Ruminiclostridium</taxon>
    </lineage>
</organism>
<keyword evidence="3" id="KW-1185">Reference proteome</keyword>
<dbReference type="SUPFAM" id="SSF53448">
    <property type="entry name" value="Nucleotide-diphospho-sugar transferases"/>
    <property type="match status" value="1"/>
</dbReference>
<evidence type="ECO:0000313" key="3">
    <source>
        <dbReference type="Proteomes" id="UP000248132"/>
    </source>
</evidence>
<dbReference type="InterPro" id="IPR001173">
    <property type="entry name" value="Glyco_trans_2-like"/>
</dbReference>
<reference evidence="2 3" key="1">
    <citation type="submission" date="2018-06" db="EMBL/GenBank/DDBJ databases">
        <title>Genomic Encyclopedia of Type Strains, Phase I: the one thousand microbial genomes (KMG-I) project.</title>
        <authorList>
            <person name="Kyrpides N."/>
        </authorList>
    </citation>
    <scope>NUCLEOTIDE SEQUENCE [LARGE SCALE GENOMIC DNA]</scope>
    <source>
        <strain evidence="2 3">DSM 19573</strain>
    </source>
</reference>
<evidence type="ECO:0000259" key="1">
    <source>
        <dbReference type="Pfam" id="PF00535"/>
    </source>
</evidence>
<dbReference type="Proteomes" id="UP000248132">
    <property type="component" value="Unassembled WGS sequence"/>
</dbReference>
<keyword evidence="2" id="KW-0328">Glycosyltransferase</keyword>
<dbReference type="InterPro" id="IPR050256">
    <property type="entry name" value="Glycosyltransferase_2"/>
</dbReference>
<dbReference type="InterPro" id="IPR029044">
    <property type="entry name" value="Nucleotide-diphossugar_trans"/>
</dbReference>
<evidence type="ECO:0000313" key="2">
    <source>
        <dbReference type="EMBL" id="PYG85023.1"/>
    </source>
</evidence>
<name>A0A318XI50_9FIRM</name>
<keyword evidence="2" id="KW-0808">Transferase</keyword>
<protein>
    <submittedName>
        <fullName evidence="2">Dolichol-phosphate mannosyltransferase</fullName>
    </submittedName>
</protein>
<dbReference type="Gene3D" id="3.90.550.10">
    <property type="entry name" value="Spore Coat Polysaccharide Biosynthesis Protein SpsA, Chain A"/>
    <property type="match status" value="1"/>
</dbReference>
<dbReference type="EMBL" id="QKMR01000026">
    <property type="protein sequence ID" value="PYG85023.1"/>
    <property type="molecule type" value="Genomic_DNA"/>
</dbReference>
<gene>
    <name evidence="2" type="ORF">LY28_03383</name>
</gene>
<feature type="domain" description="Glycosyltransferase 2-like" evidence="1">
    <location>
        <begin position="5"/>
        <end position="184"/>
    </location>
</feature>
<dbReference type="PANTHER" id="PTHR48090:SF7">
    <property type="entry name" value="RFBJ PROTEIN"/>
    <property type="match status" value="1"/>
</dbReference>
<dbReference type="GO" id="GO:0016757">
    <property type="term" value="F:glycosyltransferase activity"/>
    <property type="evidence" value="ECO:0007669"/>
    <property type="project" value="UniProtKB-KW"/>
</dbReference>
<sequence length="259" mass="29834">MSELTVLLPAYNEEGNLEALVERWQEFVLPLREKYSLSLHIASINDGSIDNTRSIGEMLERKYNNFTLVNHNKNFGLGEAVKTAVTYALKSRPHSKYVCLMDCDNTHDPKYIIDMLDEICIESETGHADVIIASRYQKGACVQGLSKYRLFMSKCAKLVYRFLFNINGVTDYTCGYRLYSREVLTRAYKHFGEKMVEEQGFSCMAELLYKLNIINASFKEIPFELRYDYKQGKSKMNVVKTAVSSIKLAFRLCKLKNNI</sequence>